<gene>
    <name evidence="3" type="primary">Vhl</name>
    <name evidence="3" type="ORF">AWC38_SpisGene18845</name>
</gene>
<dbReference type="Pfam" id="PF01847">
    <property type="entry name" value="VHL"/>
    <property type="match status" value="1"/>
</dbReference>
<dbReference type="SUPFAM" id="SSF49468">
    <property type="entry name" value="VHL"/>
    <property type="match status" value="1"/>
</dbReference>
<dbReference type="OrthoDB" id="413400at2759"/>
<dbReference type="Gene3D" id="2.60.40.780">
    <property type="entry name" value="von Hippel-Lindau disease tumour suppressor, beta domain"/>
    <property type="match status" value="1"/>
</dbReference>
<dbReference type="STRING" id="50429.A0A2B4RK43"/>
<dbReference type="Proteomes" id="UP000225706">
    <property type="component" value="Unassembled WGS sequence"/>
</dbReference>
<dbReference type="InterPro" id="IPR037139">
    <property type="entry name" value="VHL_alpha_dom_sf"/>
</dbReference>
<evidence type="ECO:0000313" key="4">
    <source>
        <dbReference type="Proteomes" id="UP000225706"/>
    </source>
</evidence>
<proteinExistence type="inferred from homology"/>
<reference evidence="4" key="1">
    <citation type="journal article" date="2017" name="bioRxiv">
        <title>Comparative analysis of the genomes of Stylophora pistillata and Acropora digitifera provides evidence for extensive differences between species of corals.</title>
        <authorList>
            <person name="Voolstra C.R."/>
            <person name="Li Y."/>
            <person name="Liew Y.J."/>
            <person name="Baumgarten S."/>
            <person name="Zoccola D."/>
            <person name="Flot J.-F."/>
            <person name="Tambutte S."/>
            <person name="Allemand D."/>
            <person name="Aranda M."/>
        </authorList>
    </citation>
    <scope>NUCLEOTIDE SEQUENCE [LARGE SCALE GENOMIC DNA]</scope>
</reference>
<evidence type="ECO:0000259" key="2">
    <source>
        <dbReference type="Pfam" id="PF01847"/>
    </source>
</evidence>
<dbReference type="CDD" id="cd05468">
    <property type="entry name" value="pVHL"/>
    <property type="match status" value="1"/>
</dbReference>
<evidence type="ECO:0000313" key="3">
    <source>
        <dbReference type="EMBL" id="PFX16860.1"/>
    </source>
</evidence>
<organism evidence="3 4">
    <name type="scientific">Stylophora pistillata</name>
    <name type="common">Smooth cauliflower coral</name>
    <dbReference type="NCBI Taxonomy" id="50429"/>
    <lineage>
        <taxon>Eukaryota</taxon>
        <taxon>Metazoa</taxon>
        <taxon>Cnidaria</taxon>
        <taxon>Anthozoa</taxon>
        <taxon>Hexacorallia</taxon>
        <taxon>Scleractinia</taxon>
        <taxon>Astrocoeniina</taxon>
        <taxon>Pocilloporidae</taxon>
        <taxon>Stylophora</taxon>
    </lineage>
</organism>
<dbReference type="Gene3D" id="1.10.750.10">
    <property type="entry name" value="von Hippel-Lindau disease tumour suppressor, alpha domain"/>
    <property type="match status" value="1"/>
</dbReference>
<dbReference type="InterPro" id="IPR024053">
    <property type="entry name" value="VHL_beta_dom"/>
</dbReference>
<comment type="caution">
    <text evidence="3">The sequence shown here is derived from an EMBL/GenBank/DDBJ whole genome shotgun (WGS) entry which is preliminary data.</text>
</comment>
<dbReference type="InterPro" id="IPR036208">
    <property type="entry name" value="VHL_sf"/>
</dbReference>
<protein>
    <submittedName>
        <fullName evidence="3">von Hippel-Lindau disease tumor suppressor</fullName>
    </submittedName>
</protein>
<dbReference type="EMBL" id="LSMT01000513">
    <property type="protein sequence ID" value="PFX16860.1"/>
    <property type="molecule type" value="Genomic_DNA"/>
</dbReference>
<name>A0A2B4RK43_STYPI</name>
<dbReference type="InterPro" id="IPR022772">
    <property type="entry name" value="VHL_tumour_suppress_b/a_dom"/>
</dbReference>
<dbReference type="AlphaFoldDB" id="A0A2B4RK43"/>
<feature type="domain" description="von Hippel-Lindau disease tumour suppressor beta" evidence="2">
    <location>
        <begin position="13"/>
        <end position="91"/>
    </location>
</feature>
<accession>A0A2B4RK43</accession>
<keyword evidence="4" id="KW-1185">Reference proteome</keyword>
<dbReference type="InterPro" id="IPR037140">
    <property type="entry name" value="VHL_beta_dom_sf"/>
</dbReference>
<comment type="similarity">
    <text evidence="1">Belongs to the VHL family.</text>
</comment>
<sequence length="156" mass="18527">MDEREEGVSERPLKSLHNRIESPVLFVNHTGRRVNLKWFDYSGEEKLFATIVGGTNNRLKMNTYVTHPWIAVDEETNERLLLNFRETFFPDEPVIQRVDFDARRFYVVRAEINITTPVYRLEEYCTRFLRKTVLSQNIRKLPLPQSILKEILQKVS</sequence>
<evidence type="ECO:0000256" key="1">
    <source>
        <dbReference type="ARBA" id="ARBA00010057"/>
    </source>
</evidence>